<sequence>MRKLHRGFTLVEVLGALAVASMMAVGVAAMIGDSLEDTKGEQAALYQAQVAEAASKYINDGTNYAALLTATGASTPAVINLATLKAARHLSQNFQGTNAYGQMPCVLVLQPAPGRLDALVVTEGGTELPSKMAARIAASAGPGGGYIPFNNSTVAQGAFNSWSVPLVNYITANCSGTAANANHLASALFFDGPGQLSREFVYRNARPGQPELNQMTTPLNMRARAVEGTSDALCIVGDASTYGRIAADANGMLLSCQVGVWKGTSNHWKDPVASFAALPLTGNAIGDVRLTIDTGRAFSWNGSAWMALAVDQNGNFNVPQRVTANNVLVNQIVTHRSACSPDGLLGRDADGLLMSCQRGIWRKFIDSEVTTVVYNQYRKTTPATGDIDMMIDLTALPGSRPLYITGDPCCVSLDDNQSVIRIEYYDAVGTFLGYAGGCAAQSEAAMGQVSSATPMATLKIPENATRVRLYMHAVGHAGNMTEGTLTIFNSR</sequence>
<dbReference type="Pfam" id="PF07963">
    <property type="entry name" value="N_methyl"/>
    <property type="match status" value="1"/>
</dbReference>
<dbReference type="Pfam" id="PF04917">
    <property type="entry name" value="Shufflon_N"/>
    <property type="match status" value="1"/>
</dbReference>
<evidence type="ECO:0000313" key="3">
    <source>
        <dbReference type="Proteomes" id="UP000265955"/>
    </source>
</evidence>
<dbReference type="OrthoDB" id="7220054at2"/>
<dbReference type="SUPFAM" id="SSF54523">
    <property type="entry name" value="Pili subunits"/>
    <property type="match status" value="1"/>
</dbReference>
<dbReference type="InterPro" id="IPR012902">
    <property type="entry name" value="N_methyl_site"/>
</dbReference>
<reference evidence="3" key="1">
    <citation type="submission" date="2018-09" db="EMBL/GenBank/DDBJ databases">
        <authorList>
            <person name="Zhu H."/>
        </authorList>
    </citation>
    <scope>NUCLEOTIDE SEQUENCE [LARGE SCALE GENOMIC DNA]</scope>
    <source>
        <strain evidence="3">K1R23-30</strain>
    </source>
</reference>
<dbReference type="NCBIfam" id="TIGR02532">
    <property type="entry name" value="IV_pilin_GFxxxE"/>
    <property type="match status" value="1"/>
</dbReference>
<dbReference type="InterPro" id="IPR007001">
    <property type="entry name" value="Shufflon_N"/>
</dbReference>
<dbReference type="EMBL" id="QYUO01000003">
    <property type="protein sequence ID" value="RJF92788.1"/>
    <property type="molecule type" value="Genomic_DNA"/>
</dbReference>
<evidence type="ECO:0000259" key="1">
    <source>
        <dbReference type="Pfam" id="PF04917"/>
    </source>
</evidence>
<dbReference type="RefSeq" id="WP_119772807.1">
    <property type="nucleotide sequence ID" value="NZ_QYUO01000003.1"/>
</dbReference>
<protein>
    <submittedName>
        <fullName evidence="2">Shufflon system plasmid conjugative transfer pilus tip adhesin PilV</fullName>
    </submittedName>
</protein>
<evidence type="ECO:0000313" key="2">
    <source>
        <dbReference type="EMBL" id="RJF92788.1"/>
    </source>
</evidence>
<feature type="domain" description="Bacterial shufflon protein N-terminal" evidence="1">
    <location>
        <begin position="38"/>
        <end position="226"/>
    </location>
</feature>
<keyword evidence="3" id="KW-1185">Reference proteome</keyword>
<proteinExistence type="predicted"/>
<dbReference type="AlphaFoldDB" id="A0A3A3FK80"/>
<dbReference type="PROSITE" id="PS00409">
    <property type="entry name" value="PROKAR_NTER_METHYL"/>
    <property type="match status" value="1"/>
</dbReference>
<name>A0A3A3FK80_9BURK</name>
<gene>
    <name evidence="2" type="primary">pilV</name>
    <name evidence="2" type="ORF">D3871_26150</name>
</gene>
<organism evidence="2 3">
    <name type="scientific">Noviherbaspirillum saxi</name>
    <dbReference type="NCBI Taxonomy" id="2320863"/>
    <lineage>
        <taxon>Bacteria</taxon>
        <taxon>Pseudomonadati</taxon>
        <taxon>Pseudomonadota</taxon>
        <taxon>Betaproteobacteria</taxon>
        <taxon>Burkholderiales</taxon>
        <taxon>Oxalobacteraceae</taxon>
        <taxon>Noviherbaspirillum</taxon>
    </lineage>
</organism>
<dbReference type="Proteomes" id="UP000265955">
    <property type="component" value="Unassembled WGS sequence"/>
</dbReference>
<dbReference type="InterPro" id="IPR045584">
    <property type="entry name" value="Pilin-like"/>
</dbReference>
<comment type="caution">
    <text evidence="2">The sequence shown here is derived from an EMBL/GenBank/DDBJ whole genome shotgun (WGS) entry which is preliminary data.</text>
</comment>
<accession>A0A3A3FK80</accession>